<dbReference type="RefSeq" id="WP_219500489.1">
    <property type="nucleotide sequence ID" value="NZ_JAHXDN010000002.1"/>
</dbReference>
<organism evidence="1 2">
    <name type="scientific">Roseobacter insulae</name>
    <dbReference type="NCBI Taxonomy" id="2859783"/>
    <lineage>
        <taxon>Bacteria</taxon>
        <taxon>Pseudomonadati</taxon>
        <taxon>Pseudomonadota</taxon>
        <taxon>Alphaproteobacteria</taxon>
        <taxon>Rhodobacterales</taxon>
        <taxon>Roseobacteraceae</taxon>
        <taxon>Roseobacter</taxon>
    </lineage>
</organism>
<proteinExistence type="predicted"/>
<dbReference type="EMBL" id="JAHXDN010000002">
    <property type="protein sequence ID" value="MBW4707544.1"/>
    <property type="molecule type" value="Genomic_DNA"/>
</dbReference>
<dbReference type="Proteomes" id="UP001138661">
    <property type="component" value="Unassembled WGS sequence"/>
</dbReference>
<protein>
    <submittedName>
        <fullName evidence="1">Uncharacterized protein</fullName>
    </submittedName>
</protein>
<accession>A0A9X1FTK0</accession>
<evidence type="ECO:0000313" key="1">
    <source>
        <dbReference type="EMBL" id="MBW4707544.1"/>
    </source>
</evidence>
<gene>
    <name evidence="1" type="ORF">KX928_07075</name>
</gene>
<dbReference type="AlphaFoldDB" id="A0A9X1FTK0"/>
<name>A0A9X1FTK0_9RHOB</name>
<evidence type="ECO:0000313" key="2">
    <source>
        <dbReference type="Proteomes" id="UP001138661"/>
    </source>
</evidence>
<reference evidence="1" key="1">
    <citation type="submission" date="2021-07" db="EMBL/GenBank/DDBJ databases">
        <title>Roseobacter insulae sp. nov., isolated from a tidal flat.</title>
        <authorList>
            <person name="Park S."/>
            <person name="Yoon J.-H."/>
        </authorList>
    </citation>
    <scope>NUCLEOTIDE SEQUENCE</scope>
    <source>
        <strain evidence="1">YSTF-M11</strain>
    </source>
</reference>
<comment type="caution">
    <text evidence="1">The sequence shown here is derived from an EMBL/GenBank/DDBJ whole genome shotgun (WGS) entry which is preliminary data.</text>
</comment>
<sequence>MLDDTHNLDLTAKDIELIEAALQTQKKILSVQSQAGGSGARRKLTDLKHLIKRINRSSRREPDQQPMAWGWFLRSLFCTDCNQPR</sequence>
<keyword evidence="2" id="KW-1185">Reference proteome</keyword>